<reference evidence="1" key="1">
    <citation type="submission" date="2022-12" db="EMBL/GenBank/DDBJ databases">
        <title>New Phytohabitans aurantiacus sp. RD004123 nov., an actinomycete isolated from soil.</title>
        <authorList>
            <person name="Triningsih D.W."/>
            <person name="Harunari E."/>
            <person name="Igarashi Y."/>
        </authorList>
    </citation>
    <scope>NUCLEOTIDE SEQUENCE</scope>
    <source>
        <strain evidence="1">RD004123</strain>
    </source>
</reference>
<name>A0ABQ5QYS7_9ACTN</name>
<gene>
    <name evidence="1" type="ORF">Pa4123_49890</name>
</gene>
<evidence type="ECO:0000313" key="2">
    <source>
        <dbReference type="Proteomes" id="UP001144280"/>
    </source>
</evidence>
<evidence type="ECO:0008006" key="3">
    <source>
        <dbReference type="Google" id="ProtNLM"/>
    </source>
</evidence>
<dbReference type="EMBL" id="BSDI01000027">
    <property type="protein sequence ID" value="GLH99713.1"/>
    <property type="molecule type" value="Genomic_DNA"/>
</dbReference>
<dbReference type="Proteomes" id="UP001144280">
    <property type="component" value="Unassembled WGS sequence"/>
</dbReference>
<accession>A0ABQ5QYS7</accession>
<organism evidence="1 2">
    <name type="scientific">Phytohabitans aurantiacus</name>
    <dbReference type="NCBI Taxonomy" id="3016789"/>
    <lineage>
        <taxon>Bacteria</taxon>
        <taxon>Bacillati</taxon>
        <taxon>Actinomycetota</taxon>
        <taxon>Actinomycetes</taxon>
        <taxon>Micromonosporales</taxon>
        <taxon>Micromonosporaceae</taxon>
    </lineage>
</organism>
<keyword evidence="2" id="KW-1185">Reference proteome</keyword>
<dbReference type="RefSeq" id="WP_281899563.1">
    <property type="nucleotide sequence ID" value="NZ_BSDI01000027.1"/>
</dbReference>
<comment type="caution">
    <text evidence="1">The sequence shown here is derived from an EMBL/GenBank/DDBJ whole genome shotgun (WGS) entry which is preliminary data.</text>
</comment>
<evidence type="ECO:0000313" key="1">
    <source>
        <dbReference type="EMBL" id="GLH99713.1"/>
    </source>
</evidence>
<protein>
    <recommendedName>
        <fullName evidence="3">Nitroreductase</fullName>
    </recommendedName>
</protein>
<proteinExistence type="predicted"/>
<sequence length="155" mass="17587">MSLPSYELAATRTRAPRQRLRHPRELHHFGPLIHMLLRTPLLHAAIDARVCELRFPDPATGRRVSVPVIYAWAGNEIVALVTAGGATQWWRVLKHGYPIDVLLHRGWHRGHGRTVVLGQPGWSDAKRVYTDRYAGFPVEDPDIFVVVTFAEPTYP</sequence>